<dbReference type="AlphaFoldDB" id="A0A3P7EIE7"/>
<dbReference type="EMBL" id="UYWW01008910">
    <property type="protein sequence ID" value="VDM16177.1"/>
    <property type="molecule type" value="Genomic_DNA"/>
</dbReference>
<dbReference type="Proteomes" id="UP000270924">
    <property type="component" value="Unassembled WGS sequence"/>
</dbReference>
<dbReference type="InParanoid" id="A0A3P7EIE7"/>
<keyword evidence="2" id="KW-1185">Reference proteome</keyword>
<organism evidence="1 2">
    <name type="scientific">Wuchereria bancrofti</name>
    <dbReference type="NCBI Taxonomy" id="6293"/>
    <lineage>
        <taxon>Eukaryota</taxon>
        <taxon>Metazoa</taxon>
        <taxon>Ecdysozoa</taxon>
        <taxon>Nematoda</taxon>
        <taxon>Chromadorea</taxon>
        <taxon>Rhabditida</taxon>
        <taxon>Spirurina</taxon>
        <taxon>Spiruromorpha</taxon>
        <taxon>Filarioidea</taxon>
        <taxon>Onchocercidae</taxon>
        <taxon>Wuchereria</taxon>
    </lineage>
</organism>
<reference evidence="1 2" key="1">
    <citation type="submission" date="2018-11" db="EMBL/GenBank/DDBJ databases">
        <authorList>
            <consortium name="Pathogen Informatics"/>
        </authorList>
    </citation>
    <scope>NUCLEOTIDE SEQUENCE [LARGE SCALE GENOMIC DNA]</scope>
</reference>
<gene>
    <name evidence="1" type="ORF">WBA_LOCUS9292</name>
</gene>
<protein>
    <submittedName>
        <fullName evidence="1">Uncharacterized protein</fullName>
    </submittedName>
</protein>
<name>A0A3P7EIE7_WUCBA</name>
<evidence type="ECO:0000313" key="2">
    <source>
        <dbReference type="Proteomes" id="UP000270924"/>
    </source>
</evidence>
<evidence type="ECO:0000313" key="1">
    <source>
        <dbReference type="EMBL" id="VDM16177.1"/>
    </source>
</evidence>
<accession>A0A3P7EIE7</accession>
<sequence length="51" mass="6168">MMFFTMTCTVHIIKSTLKEIQLMKYGNMICLNAKKVKKLRLHMFRISYRLL</sequence>
<proteinExistence type="predicted"/>